<keyword evidence="4" id="KW-0969">Cilium</keyword>
<proteinExistence type="inferred from homology"/>
<evidence type="ECO:0000313" key="9">
    <source>
        <dbReference type="Proteomes" id="UP000270296"/>
    </source>
</evidence>
<evidence type="ECO:0000256" key="3">
    <source>
        <dbReference type="ARBA" id="ARBA00023054"/>
    </source>
</evidence>
<reference evidence="8 9" key="2">
    <citation type="submission" date="2018-11" db="EMBL/GenBank/DDBJ databases">
        <authorList>
            <consortium name="Pathogen Informatics"/>
        </authorList>
    </citation>
    <scope>NUCLEOTIDE SEQUENCE [LARGE SCALE GENOMIC DNA]</scope>
</reference>
<name>A0A183JA49_9BILA</name>
<evidence type="ECO:0000256" key="5">
    <source>
        <dbReference type="ARBA" id="ARBA00023273"/>
    </source>
</evidence>
<accession>A0A183JA49</accession>
<dbReference type="PANTHER" id="PTHR15614:SF2">
    <property type="entry name" value="INTRAFLAGELLAR TRANSPORT PROTEIN 81 HOMOLOG"/>
    <property type="match status" value="1"/>
</dbReference>
<dbReference type="GO" id="GO:0060271">
    <property type="term" value="P:cilium assembly"/>
    <property type="evidence" value="ECO:0007669"/>
    <property type="project" value="InterPro"/>
</dbReference>
<evidence type="ECO:0000256" key="1">
    <source>
        <dbReference type="ARBA" id="ARBA00004138"/>
    </source>
</evidence>
<keyword evidence="5" id="KW-0966">Cell projection</keyword>
<dbReference type="InterPro" id="IPR043016">
    <property type="entry name" value="IFT81_N_sf"/>
</dbReference>
<dbReference type="Pfam" id="PF18383">
    <property type="entry name" value="IFT81_CH"/>
    <property type="match status" value="1"/>
</dbReference>
<dbReference type="EMBL" id="UZAM01018686">
    <property type="protein sequence ID" value="VDP51540.1"/>
    <property type="molecule type" value="Genomic_DNA"/>
</dbReference>
<protein>
    <submittedName>
        <fullName evidence="10">IFT81_CH domain-containing protein</fullName>
    </submittedName>
</protein>
<evidence type="ECO:0000256" key="6">
    <source>
        <dbReference type="ARBA" id="ARBA00043983"/>
    </source>
</evidence>
<organism evidence="10">
    <name type="scientific">Soboliphyme baturini</name>
    <dbReference type="NCBI Taxonomy" id="241478"/>
    <lineage>
        <taxon>Eukaryota</taxon>
        <taxon>Metazoa</taxon>
        <taxon>Ecdysozoa</taxon>
        <taxon>Nematoda</taxon>
        <taxon>Enoplea</taxon>
        <taxon>Dorylaimia</taxon>
        <taxon>Dioctophymatida</taxon>
        <taxon>Dioctophymatoidea</taxon>
        <taxon>Soboliphymatidae</taxon>
        <taxon>Soboliphyme</taxon>
    </lineage>
</organism>
<gene>
    <name evidence="8" type="ORF">SBAD_LOCUS12748</name>
</gene>
<evidence type="ECO:0000259" key="7">
    <source>
        <dbReference type="Pfam" id="PF18383"/>
    </source>
</evidence>
<dbReference type="Proteomes" id="UP000270296">
    <property type="component" value="Unassembled WGS sequence"/>
</dbReference>
<comment type="similarity">
    <text evidence="6">Belongs to the IFT81 family.</text>
</comment>
<evidence type="ECO:0000313" key="10">
    <source>
        <dbReference type="WBParaSite" id="SBAD_0001315801-mRNA-1"/>
    </source>
</evidence>
<comment type="subcellular location">
    <subcellularLocation>
        <location evidence="1">Cell projection</location>
        <location evidence="1">Cilium</location>
    </subcellularLocation>
</comment>
<dbReference type="GO" id="GO:0030992">
    <property type="term" value="C:intraciliary transport particle B"/>
    <property type="evidence" value="ECO:0007669"/>
    <property type="project" value="InterPro"/>
</dbReference>
<dbReference type="OrthoDB" id="276029at2759"/>
<evidence type="ECO:0000256" key="2">
    <source>
        <dbReference type="ARBA" id="ARBA00022794"/>
    </source>
</evidence>
<dbReference type="GO" id="GO:0036064">
    <property type="term" value="C:ciliary basal body"/>
    <property type="evidence" value="ECO:0007669"/>
    <property type="project" value="TreeGrafter"/>
</dbReference>
<evidence type="ECO:0000256" key="4">
    <source>
        <dbReference type="ARBA" id="ARBA00023069"/>
    </source>
</evidence>
<keyword evidence="3" id="KW-0175">Coiled coil</keyword>
<keyword evidence="9" id="KW-1185">Reference proteome</keyword>
<dbReference type="GO" id="GO:0015631">
    <property type="term" value="F:tubulin binding"/>
    <property type="evidence" value="ECO:0007669"/>
    <property type="project" value="InterPro"/>
</dbReference>
<dbReference type="Gene3D" id="1.10.418.70">
    <property type="entry name" value="Intraflagellar transport protein 81, N-terminal domain"/>
    <property type="match status" value="1"/>
</dbReference>
<dbReference type="WBParaSite" id="SBAD_0001315801-mRNA-1">
    <property type="protein sequence ID" value="SBAD_0001315801-mRNA-1"/>
    <property type="gene ID" value="SBAD_0001315801"/>
</dbReference>
<dbReference type="InterPro" id="IPR041146">
    <property type="entry name" value="IFT81_CH"/>
</dbReference>
<dbReference type="PANTHER" id="PTHR15614">
    <property type="entry name" value="INTRAFLAGELLAR TRANSPORT PROTEIN 81 HOMOLOG"/>
    <property type="match status" value="1"/>
</dbReference>
<dbReference type="AlphaFoldDB" id="A0A183JA49"/>
<feature type="domain" description="IFT81 calponin homology" evidence="7">
    <location>
        <begin position="49"/>
        <end position="127"/>
    </location>
</feature>
<evidence type="ECO:0000313" key="8">
    <source>
        <dbReference type="EMBL" id="VDP51540.1"/>
    </source>
</evidence>
<reference evidence="10" key="1">
    <citation type="submission" date="2016-06" db="UniProtKB">
        <authorList>
            <consortium name="WormBaseParasite"/>
        </authorList>
    </citation>
    <scope>IDENTIFICATION</scope>
</reference>
<dbReference type="GO" id="GO:0042073">
    <property type="term" value="P:intraciliary transport"/>
    <property type="evidence" value="ECO:0007669"/>
    <property type="project" value="InterPro"/>
</dbReference>
<dbReference type="InterPro" id="IPR029600">
    <property type="entry name" value="IFT81"/>
</dbReference>
<keyword evidence="2" id="KW-0970">Cilium biogenesis/degradation</keyword>
<sequence length="130" mass="14952">MVALRTNTLTDRDNKYSLTVAWQQSRLLGCTGVEKRREARSQCLRRMAERLRQLVKSLNKPPFSKTLSLALLDSLAPEDYVQLLNDTLCTLRQGHREDIRRQPADTRALKLLQDLKIVRYSPQNDGDASQ</sequence>